<dbReference type="Proteomes" id="UP000219453">
    <property type="component" value="Unassembled WGS sequence"/>
</dbReference>
<name>A0A285N9F2_NATPI</name>
<sequence length="184" mass="21296">MTDDEHENNRAARMVYDALEEMHRRRREYWRSKSVGAVTKNLQAALQGSVVDVHDELRPHKHKVDEQWDEHNLDALPELAQSKIRDPSVSTKGGRVTVSQSTKPYRIQCRRLVRWSWALDEIARDLGFEAPTKEETPSDEADLDDLAWLLHVRGQDEALERLPDDYADKFRTDFEDADEEGGEA</sequence>
<dbReference type="EMBL" id="OBEJ01000001">
    <property type="protein sequence ID" value="SNZ06134.1"/>
    <property type="molecule type" value="Genomic_DNA"/>
</dbReference>
<reference evidence="2" key="1">
    <citation type="submission" date="2017-09" db="EMBL/GenBank/DDBJ databases">
        <authorList>
            <person name="Varghese N."/>
            <person name="Submissions S."/>
        </authorList>
    </citation>
    <scope>NUCLEOTIDE SEQUENCE [LARGE SCALE GENOMIC DNA]</scope>
    <source>
        <strain evidence="2">DSM 27208</strain>
    </source>
</reference>
<dbReference type="OrthoDB" id="381975at2157"/>
<evidence type="ECO:0000313" key="2">
    <source>
        <dbReference type="Proteomes" id="UP000219453"/>
    </source>
</evidence>
<proteinExistence type="predicted"/>
<dbReference type="RefSeq" id="WP_097008016.1">
    <property type="nucleotide sequence ID" value="NZ_OBEJ01000001.1"/>
</dbReference>
<gene>
    <name evidence="1" type="ORF">SAMN06269185_1061</name>
</gene>
<evidence type="ECO:0000313" key="1">
    <source>
        <dbReference type="EMBL" id="SNZ06134.1"/>
    </source>
</evidence>
<accession>A0A285N9F2</accession>
<dbReference type="AlphaFoldDB" id="A0A285N9F2"/>
<organism evidence="1 2">
    <name type="scientific">Natronoarchaeum philippinense</name>
    <dbReference type="NCBI Taxonomy" id="558529"/>
    <lineage>
        <taxon>Archaea</taxon>
        <taxon>Methanobacteriati</taxon>
        <taxon>Methanobacteriota</taxon>
        <taxon>Stenosarchaea group</taxon>
        <taxon>Halobacteria</taxon>
        <taxon>Halobacteriales</taxon>
        <taxon>Natronoarchaeaceae</taxon>
    </lineage>
</organism>
<protein>
    <submittedName>
        <fullName evidence="1">Uncharacterized protein</fullName>
    </submittedName>
</protein>
<keyword evidence="2" id="KW-1185">Reference proteome</keyword>